<comment type="caution">
    <text evidence="1">The sequence shown here is derived from an EMBL/GenBank/DDBJ whole genome shotgun (WGS) entry which is preliminary data.</text>
</comment>
<accession>A0AAV2MXX5</accession>
<organism evidence="1 2">
    <name type="scientific">Lasius platythorax</name>
    <dbReference type="NCBI Taxonomy" id="488582"/>
    <lineage>
        <taxon>Eukaryota</taxon>
        <taxon>Metazoa</taxon>
        <taxon>Ecdysozoa</taxon>
        <taxon>Arthropoda</taxon>
        <taxon>Hexapoda</taxon>
        <taxon>Insecta</taxon>
        <taxon>Pterygota</taxon>
        <taxon>Neoptera</taxon>
        <taxon>Endopterygota</taxon>
        <taxon>Hymenoptera</taxon>
        <taxon>Apocrita</taxon>
        <taxon>Aculeata</taxon>
        <taxon>Formicoidea</taxon>
        <taxon>Formicidae</taxon>
        <taxon>Formicinae</taxon>
        <taxon>Lasius</taxon>
        <taxon>Lasius</taxon>
    </lineage>
</organism>
<gene>
    <name evidence="1" type="ORF">LPLAT_LOCUS5584</name>
</gene>
<keyword evidence="2" id="KW-1185">Reference proteome</keyword>
<dbReference type="Proteomes" id="UP001497644">
    <property type="component" value="Unassembled WGS sequence"/>
</dbReference>
<dbReference type="AlphaFoldDB" id="A0AAV2MXX5"/>
<reference evidence="1" key="1">
    <citation type="submission" date="2024-04" db="EMBL/GenBank/DDBJ databases">
        <authorList>
            <consortium name="Molecular Ecology Group"/>
        </authorList>
    </citation>
    <scope>NUCLEOTIDE SEQUENCE</scope>
</reference>
<evidence type="ECO:0000313" key="1">
    <source>
        <dbReference type="EMBL" id="CAL1672180.1"/>
    </source>
</evidence>
<dbReference type="EMBL" id="CAXIPU020000457">
    <property type="protein sequence ID" value="CAL1672180.1"/>
    <property type="molecule type" value="Genomic_DNA"/>
</dbReference>
<sequence>MTGRENDDNDGDVKFIDKILSDDTELNELEDIEEPRNVISKVIEQHDIGLLKFDKDIGKAILSDALRTEIIKLSSKYFQSNEGPFLSTNNRPMNKTWFKRKLRNDRGQEVTRSWLIYSLLKSLHLISAVFSFPGRTINPHWSRKVNSTSGKHPKELVFMKMLKIIVTASHSGKKWKEM</sequence>
<evidence type="ECO:0000313" key="2">
    <source>
        <dbReference type="Proteomes" id="UP001497644"/>
    </source>
</evidence>
<protein>
    <submittedName>
        <fullName evidence="1">Uncharacterized protein</fullName>
    </submittedName>
</protein>
<proteinExistence type="predicted"/>
<name>A0AAV2MXX5_9HYME</name>